<dbReference type="Proteomes" id="UP000265520">
    <property type="component" value="Unassembled WGS sequence"/>
</dbReference>
<keyword evidence="2" id="KW-1185">Reference proteome</keyword>
<comment type="caution">
    <text evidence="1">The sequence shown here is derived from an EMBL/GenBank/DDBJ whole genome shotgun (WGS) entry which is preliminary data.</text>
</comment>
<proteinExistence type="predicted"/>
<evidence type="ECO:0000313" key="1">
    <source>
        <dbReference type="EMBL" id="MCH84753.1"/>
    </source>
</evidence>
<dbReference type="EMBL" id="LXQA010007324">
    <property type="protein sequence ID" value="MCH84753.1"/>
    <property type="molecule type" value="Genomic_DNA"/>
</dbReference>
<organism evidence="1 2">
    <name type="scientific">Trifolium medium</name>
    <dbReference type="NCBI Taxonomy" id="97028"/>
    <lineage>
        <taxon>Eukaryota</taxon>
        <taxon>Viridiplantae</taxon>
        <taxon>Streptophyta</taxon>
        <taxon>Embryophyta</taxon>
        <taxon>Tracheophyta</taxon>
        <taxon>Spermatophyta</taxon>
        <taxon>Magnoliopsida</taxon>
        <taxon>eudicotyledons</taxon>
        <taxon>Gunneridae</taxon>
        <taxon>Pentapetalae</taxon>
        <taxon>rosids</taxon>
        <taxon>fabids</taxon>
        <taxon>Fabales</taxon>
        <taxon>Fabaceae</taxon>
        <taxon>Papilionoideae</taxon>
        <taxon>50 kb inversion clade</taxon>
        <taxon>NPAAA clade</taxon>
        <taxon>Hologalegina</taxon>
        <taxon>IRL clade</taxon>
        <taxon>Trifolieae</taxon>
        <taxon>Trifolium</taxon>
    </lineage>
</organism>
<evidence type="ECO:0000313" key="2">
    <source>
        <dbReference type="Proteomes" id="UP000265520"/>
    </source>
</evidence>
<protein>
    <submittedName>
        <fullName evidence="1">Uncharacterized protein</fullName>
    </submittedName>
</protein>
<sequence length="151" mass="17468">MFKESHVHIFCKAYHSLMDNLVMLFRSMKMQQQALNSLLTLSCKMNKSYSLNLCMFTTARQQATTHQFRLRKSLQFGQRSAGMEERSDRFSHMSCKLILGCQNSFISRHNSHKTAIFEDPASRQLAIAHGSAFVKFSFQRTMEERSGDSLE</sequence>
<reference evidence="1 2" key="1">
    <citation type="journal article" date="2018" name="Front. Plant Sci.">
        <title>Red Clover (Trifolium pratense) and Zigzag Clover (T. medium) - A Picture of Genomic Similarities and Differences.</title>
        <authorList>
            <person name="Dluhosova J."/>
            <person name="Istvanek J."/>
            <person name="Nedelnik J."/>
            <person name="Repkova J."/>
        </authorList>
    </citation>
    <scope>NUCLEOTIDE SEQUENCE [LARGE SCALE GENOMIC DNA]</scope>
    <source>
        <strain evidence="2">cv. 10/8</strain>
        <tissue evidence="1">Leaf</tissue>
    </source>
</reference>
<name>A0A392MC77_9FABA</name>
<dbReference type="AlphaFoldDB" id="A0A392MC77"/>
<accession>A0A392MC77</accession>
<gene>
    <name evidence="1" type="ORF">A2U01_0005589</name>
</gene>